<evidence type="ECO:0000256" key="4">
    <source>
        <dbReference type="ARBA" id="ARBA00022737"/>
    </source>
</evidence>
<dbReference type="SMART" id="SM00320">
    <property type="entry name" value="WD40"/>
    <property type="match status" value="4"/>
</dbReference>
<dbReference type="SUPFAM" id="SSF50978">
    <property type="entry name" value="WD40 repeat-like"/>
    <property type="match status" value="1"/>
</dbReference>
<dbReference type="AlphaFoldDB" id="A0A183J464"/>
<keyword evidence="3 7" id="KW-0853">WD repeat</keyword>
<dbReference type="InterPro" id="IPR001680">
    <property type="entry name" value="WD40_rpt"/>
</dbReference>
<dbReference type="InterPro" id="IPR055410">
    <property type="entry name" value="Beta-prop_CAF1B_HIR1"/>
</dbReference>
<dbReference type="Proteomes" id="UP000270296">
    <property type="component" value="Unassembled WGS sequence"/>
</dbReference>
<evidence type="ECO:0000256" key="2">
    <source>
        <dbReference type="ARBA" id="ARBA00007306"/>
    </source>
</evidence>
<feature type="repeat" description="WD" evidence="7">
    <location>
        <begin position="67"/>
        <end position="98"/>
    </location>
</feature>
<dbReference type="GO" id="GO:0006338">
    <property type="term" value="P:chromatin remodeling"/>
    <property type="evidence" value="ECO:0007669"/>
    <property type="project" value="TreeGrafter"/>
</dbReference>
<keyword evidence="4" id="KW-0677">Repeat</keyword>
<feature type="repeat" description="WD" evidence="7">
    <location>
        <begin position="130"/>
        <end position="162"/>
    </location>
</feature>
<reference evidence="9 10" key="2">
    <citation type="submission" date="2018-11" db="EMBL/GenBank/DDBJ databases">
        <authorList>
            <consortium name="Pathogen Informatics"/>
        </authorList>
    </citation>
    <scope>NUCLEOTIDE SEQUENCE [LARGE SCALE GENOMIC DNA]</scope>
</reference>
<dbReference type="GO" id="GO:0000417">
    <property type="term" value="C:HIR complex"/>
    <property type="evidence" value="ECO:0007669"/>
    <property type="project" value="TreeGrafter"/>
</dbReference>
<comment type="subcellular location">
    <subcellularLocation>
        <location evidence="1">Nucleus</location>
    </subcellularLocation>
</comment>
<sequence length="234" mass="25875">MQLIKPFWVHHEGHSIYSIDFQPSENRFVTGGQGGNGSGLVILWNLKPLIDSKAENDNAVPKLLCRLDSHVACVNCVRWCGTGKYLASAGDDKTIMIWHFAGRTAGLKSFSGGDSSLFPNAELWKCSSVLNGHSGDVLHLAWSTGDTYLASCSVDNSVIVWNALRFPEKVVVLQGHQGLVKGVCWDPLGKYLASQVLWHRYLYFRLQLIVGRRQNGAYLGNVQLVPDQNHLQAV</sequence>
<evidence type="ECO:0000256" key="5">
    <source>
        <dbReference type="ARBA" id="ARBA00022853"/>
    </source>
</evidence>
<dbReference type="InterPro" id="IPR031120">
    <property type="entry name" value="HIR1-like"/>
</dbReference>
<evidence type="ECO:0000313" key="11">
    <source>
        <dbReference type="WBParaSite" id="SBAD_0001103201-mRNA-1"/>
    </source>
</evidence>
<dbReference type="EMBL" id="UZAM01014385">
    <property type="protein sequence ID" value="VDP33638.1"/>
    <property type="molecule type" value="Genomic_DNA"/>
</dbReference>
<dbReference type="PROSITE" id="PS50082">
    <property type="entry name" value="WD_REPEATS_2"/>
    <property type="match status" value="2"/>
</dbReference>
<dbReference type="PROSITE" id="PS50294">
    <property type="entry name" value="WD_REPEATS_REGION"/>
    <property type="match status" value="2"/>
</dbReference>
<evidence type="ECO:0000256" key="7">
    <source>
        <dbReference type="PROSITE-ProRule" id="PRU00221"/>
    </source>
</evidence>
<evidence type="ECO:0000256" key="1">
    <source>
        <dbReference type="ARBA" id="ARBA00004123"/>
    </source>
</evidence>
<dbReference type="Pfam" id="PF24105">
    <property type="entry name" value="Beta-prop_CAF1B_HIR1"/>
    <property type="match status" value="1"/>
</dbReference>
<evidence type="ECO:0000313" key="9">
    <source>
        <dbReference type="EMBL" id="VDP33638.1"/>
    </source>
</evidence>
<keyword evidence="5" id="KW-0156">Chromatin regulator</keyword>
<dbReference type="GO" id="GO:0000785">
    <property type="term" value="C:chromatin"/>
    <property type="evidence" value="ECO:0007669"/>
    <property type="project" value="TreeGrafter"/>
</dbReference>
<dbReference type="GO" id="GO:0031491">
    <property type="term" value="F:nucleosome binding"/>
    <property type="evidence" value="ECO:0007669"/>
    <property type="project" value="TreeGrafter"/>
</dbReference>
<keyword evidence="6" id="KW-0539">Nucleus</keyword>
<dbReference type="GO" id="GO:0005634">
    <property type="term" value="C:nucleus"/>
    <property type="evidence" value="ECO:0007669"/>
    <property type="project" value="UniProtKB-SubCell"/>
</dbReference>
<dbReference type="WBParaSite" id="SBAD_0001103201-mRNA-1">
    <property type="protein sequence ID" value="SBAD_0001103201-mRNA-1"/>
    <property type="gene ID" value="SBAD_0001103201"/>
</dbReference>
<gene>
    <name evidence="9" type="ORF">SBAD_LOCUS10662</name>
</gene>
<comment type="similarity">
    <text evidence="2">Belongs to the WD repeat HIR1 family.</text>
</comment>
<evidence type="ECO:0000259" key="8">
    <source>
        <dbReference type="Pfam" id="PF24105"/>
    </source>
</evidence>
<name>A0A183J464_9BILA</name>
<dbReference type="PANTHER" id="PTHR13831">
    <property type="entry name" value="MEMBER OF THE HIR1 FAMILY OF WD-REPEAT PROTEINS"/>
    <property type="match status" value="1"/>
</dbReference>
<dbReference type="OrthoDB" id="1741719at2759"/>
<evidence type="ECO:0000313" key="10">
    <source>
        <dbReference type="Proteomes" id="UP000270296"/>
    </source>
</evidence>
<dbReference type="InterPro" id="IPR015943">
    <property type="entry name" value="WD40/YVTN_repeat-like_dom_sf"/>
</dbReference>
<evidence type="ECO:0000256" key="3">
    <source>
        <dbReference type="ARBA" id="ARBA00022574"/>
    </source>
</evidence>
<dbReference type="InterPro" id="IPR036322">
    <property type="entry name" value="WD40_repeat_dom_sf"/>
</dbReference>
<reference evidence="11" key="1">
    <citation type="submission" date="2016-06" db="UniProtKB">
        <authorList>
            <consortium name="WormBaseParasite"/>
        </authorList>
    </citation>
    <scope>IDENTIFICATION</scope>
</reference>
<keyword evidence="10" id="KW-1185">Reference proteome</keyword>
<evidence type="ECO:0000256" key="6">
    <source>
        <dbReference type="ARBA" id="ARBA00023242"/>
    </source>
</evidence>
<feature type="domain" description="CAF1B/HIR1 beta-propeller" evidence="8">
    <location>
        <begin position="2"/>
        <end position="195"/>
    </location>
</feature>
<dbReference type="PANTHER" id="PTHR13831:SF0">
    <property type="entry name" value="PROTEIN HIRA"/>
    <property type="match status" value="1"/>
</dbReference>
<dbReference type="GO" id="GO:0006351">
    <property type="term" value="P:DNA-templated transcription"/>
    <property type="evidence" value="ECO:0007669"/>
    <property type="project" value="InterPro"/>
</dbReference>
<accession>A0A183J464</accession>
<organism evidence="11">
    <name type="scientific">Soboliphyme baturini</name>
    <dbReference type="NCBI Taxonomy" id="241478"/>
    <lineage>
        <taxon>Eukaryota</taxon>
        <taxon>Metazoa</taxon>
        <taxon>Ecdysozoa</taxon>
        <taxon>Nematoda</taxon>
        <taxon>Enoplea</taxon>
        <taxon>Dorylaimia</taxon>
        <taxon>Dioctophymatida</taxon>
        <taxon>Dioctophymatoidea</taxon>
        <taxon>Soboliphymatidae</taxon>
        <taxon>Soboliphyme</taxon>
    </lineage>
</organism>
<dbReference type="Gene3D" id="2.130.10.10">
    <property type="entry name" value="YVTN repeat-like/Quinoprotein amine dehydrogenase"/>
    <property type="match status" value="2"/>
</dbReference>
<proteinExistence type="inferred from homology"/>
<protein>
    <submittedName>
        <fullName evidence="11">WD_REPEATS_REGION domain-containing protein</fullName>
    </submittedName>
</protein>